<dbReference type="EMBL" id="MEWS01000038">
    <property type="protein sequence ID" value="OGC81530.1"/>
    <property type="molecule type" value="Genomic_DNA"/>
</dbReference>
<dbReference type="Pfam" id="PF01458">
    <property type="entry name" value="SUFBD_core"/>
    <property type="match status" value="1"/>
</dbReference>
<feature type="domain" description="SUF system FeS cluster assembly SufBD core" evidence="2">
    <location>
        <begin position="206"/>
        <end position="440"/>
    </location>
</feature>
<protein>
    <submittedName>
        <fullName evidence="4">Fe-S cluster assembly protein SufB</fullName>
    </submittedName>
</protein>
<dbReference type="InterPro" id="IPR037284">
    <property type="entry name" value="SUF_FeS_clus_asmbl_SufBD_sf"/>
</dbReference>
<dbReference type="AlphaFoldDB" id="A0A1F4XIX8"/>
<dbReference type="Proteomes" id="UP000177521">
    <property type="component" value="Unassembled WGS sequence"/>
</dbReference>
<dbReference type="PANTHER" id="PTHR30508:SF1">
    <property type="entry name" value="UPF0051 PROTEIN ABCI8, CHLOROPLASTIC-RELATED"/>
    <property type="match status" value="1"/>
</dbReference>
<feature type="domain" description="SUF system FeS cluster assembly SufBD N-terminal" evidence="3">
    <location>
        <begin position="141"/>
        <end position="203"/>
    </location>
</feature>
<proteinExistence type="inferred from homology"/>
<comment type="caution">
    <text evidence="4">The sequence shown here is derived from an EMBL/GenBank/DDBJ whole genome shotgun (WGS) entry which is preliminary data.</text>
</comment>
<evidence type="ECO:0000313" key="5">
    <source>
        <dbReference type="Proteomes" id="UP000177521"/>
    </source>
</evidence>
<evidence type="ECO:0000259" key="3">
    <source>
        <dbReference type="Pfam" id="PF19295"/>
    </source>
</evidence>
<dbReference type="InterPro" id="IPR000825">
    <property type="entry name" value="SUF_FeS_clus_asmbl_SufBD_core"/>
</dbReference>
<gene>
    <name evidence="4" type="ORF">A2788_02040</name>
</gene>
<dbReference type="GO" id="GO:0016226">
    <property type="term" value="P:iron-sulfur cluster assembly"/>
    <property type="evidence" value="ECO:0007669"/>
    <property type="project" value="InterPro"/>
</dbReference>
<organism evidence="4 5">
    <name type="scientific">Candidatus Abawacabacteria bacterium RIFCSPHIGHO2_01_FULL_46_8</name>
    <dbReference type="NCBI Taxonomy" id="1817815"/>
    <lineage>
        <taxon>Bacteria</taxon>
        <taxon>Candidatus Abawacaibacteriota</taxon>
    </lineage>
</organism>
<dbReference type="PANTHER" id="PTHR30508">
    <property type="entry name" value="FES CLUSTER ASSEMBLY PROTEIN SUF"/>
    <property type="match status" value="1"/>
</dbReference>
<dbReference type="InterPro" id="IPR045595">
    <property type="entry name" value="SufBD_N"/>
</dbReference>
<dbReference type="InterPro" id="IPR055346">
    <property type="entry name" value="Fe-S_cluster_assembly_SufBD"/>
</dbReference>
<evidence type="ECO:0000259" key="2">
    <source>
        <dbReference type="Pfam" id="PF01458"/>
    </source>
</evidence>
<comment type="similarity">
    <text evidence="1">Belongs to the iron-sulfur cluster assembly SufBD family.</text>
</comment>
<dbReference type="InterPro" id="IPR010231">
    <property type="entry name" value="SUF_FeS_clus_asmbl_SufB"/>
</dbReference>
<name>A0A1F4XIX8_9BACT</name>
<sequence>MTAKAAIFAGLNREVFDHTNDASYLKGVKRGLSKKLIHQISADKQEPAWMLAHRLRAYEFFLTSPLPKWGPDLSALNLAEITYFAKATAVHNAKSWEEVPADIKNTFERLGIPAAEREMLAGVGAQYESETVYHRLKAEWERQGVIFEDMDVAVQKYPELVQPHFMRCVPIELHKFAALHGAVWSGGTFLYIPQGVQVSEPLQAYFRMNAKGMGQFEHTLIIVEEGAKVHYIEGCSAPKYGVNALHAGCVEVYVGKNAQARYSSVENWSKDTYNLNTKRALVAAGARMEWVGGNMGSGVTMLYPCSVLQGEGAQADHLGIAFANQGQIQDTGAKVIHAAPHTSSSVKMKSISKAGGTSIYRGMVKIVPQAHSCSSVVECDALILDEQSRSDTIPYLDIANQSATVVHEARVGKISVENIFYLMSRGLTEEQAKSVIVNGFIEPIVRELPLEYAVEMNRLIEMEMAGAGV</sequence>
<evidence type="ECO:0000256" key="1">
    <source>
        <dbReference type="ARBA" id="ARBA00043967"/>
    </source>
</evidence>
<dbReference type="Pfam" id="PF19295">
    <property type="entry name" value="SufBD_N"/>
    <property type="match status" value="1"/>
</dbReference>
<reference evidence="4 5" key="1">
    <citation type="journal article" date="2016" name="Nat. Commun.">
        <title>Thousands of microbial genomes shed light on interconnected biogeochemical processes in an aquifer system.</title>
        <authorList>
            <person name="Anantharaman K."/>
            <person name="Brown C.T."/>
            <person name="Hug L.A."/>
            <person name="Sharon I."/>
            <person name="Castelle C.J."/>
            <person name="Probst A.J."/>
            <person name="Thomas B.C."/>
            <person name="Singh A."/>
            <person name="Wilkins M.J."/>
            <person name="Karaoz U."/>
            <person name="Brodie E.L."/>
            <person name="Williams K.H."/>
            <person name="Hubbard S.S."/>
            <person name="Banfield J.F."/>
        </authorList>
    </citation>
    <scope>NUCLEOTIDE SEQUENCE [LARGE SCALE GENOMIC DNA]</scope>
</reference>
<dbReference type="NCBIfam" id="TIGR01980">
    <property type="entry name" value="sufB"/>
    <property type="match status" value="1"/>
</dbReference>
<accession>A0A1F4XIX8</accession>
<evidence type="ECO:0000313" key="4">
    <source>
        <dbReference type="EMBL" id="OGC81530.1"/>
    </source>
</evidence>
<dbReference type="SUPFAM" id="SSF101960">
    <property type="entry name" value="Stabilizer of iron transporter SufD"/>
    <property type="match status" value="1"/>
</dbReference>